<protein>
    <recommendedName>
        <fullName evidence="3">RanBP-type and C3HC4-type zinc finger-containing protein 1</fullName>
    </recommendedName>
    <alternativeName>
        <fullName evidence="13">RING-type E3 ubiquitin transferase BRCA1</fullName>
    </alternativeName>
</protein>
<dbReference type="PANTHER" id="PTHR13763">
    <property type="entry name" value="BREAST CANCER TYPE 1 SUSCEPTIBILITY PROTEIN BRCA1"/>
    <property type="match status" value="1"/>
</dbReference>
<dbReference type="PROSITE" id="PS50199">
    <property type="entry name" value="ZF_RANBP2_2"/>
    <property type="match status" value="1"/>
</dbReference>
<evidence type="ECO:0000256" key="8">
    <source>
        <dbReference type="ARBA" id="ARBA00022771"/>
    </source>
</evidence>
<evidence type="ECO:0000256" key="10">
    <source>
        <dbReference type="ARBA" id="ARBA00023204"/>
    </source>
</evidence>
<evidence type="ECO:0000256" key="15">
    <source>
        <dbReference type="SAM" id="MobiDB-lite"/>
    </source>
</evidence>
<dbReference type="InterPro" id="IPR017907">
    <property type="entry name" value="Znf_RING_CS"/>
</dbReference>
<evidence type="ECO:0000256" key="3">
    <source>
        <dbReference type="ARBA" id="ARBA00017887"/>
    </source>
</evidence>
<evidence type="ECO:0000256" key="9">
    <source>
        <dbReference type="ARBA" id="ARBA00022833"/>
    </source>
</evidence>
<dbReference type="PROSITE" id="PS50172">
    <property type="entry name" value="BRCT"/>
    <property type="match status" value="2"/>
</dbReference>
<feature type="domain" description="RanBP2-type" evidence="18">
    <location>
        <begin position="200"/>
        <end position="230"/>
    </location>
</feature>
<dbReference type="InterPro" id="IPR001357">
    <property type="entry name" value="BRCT_dom"/>
</dbReference>
<dbReference type="PROSITE" id="PS01358">
    <property type="entry name" value="ZF_RANBP2_1"/>
    <property type="match status" value="1"/>
</dbReference>
<feature type="region of interest" description="Disordered" evidence="15">
    <location>
        <begin position="112"/>
        <end position="132"/>
    </location>
</feature>
<name>A0A8H7RKB2_9FUNG</name>
<reference evidence="19" key="1">
    <citation type="submission" date="2020-12" db="EMBL/GenBank/DDBJ databases">
        <title>Metabolic potential, ecology and presence of endohyphal bacteria is reflected in genomic diversity of Mucoromycotina.</title>
        <authorList>
            <person name="Muszewska A."/>
            <person name="Okrasinska A."/>
            <person name="Steczkiewicz K."/>
            <person name="Drgas O."/>
            <person name="Orlowska M."/>
            <person name="Perlinska-Lenart U."/>
            <person name="Aleksandrzak-Piekarczyk T."/>
            <person name="Szatraj K."/>
            <person name="Zielenkiewicz U."/>
            <person name="Pilsyk S."/>
            <person name="Malc E."/>
            <person name="Mieczkowski P."/>
            <person name="Kruszewska J.S."/>
            <person name="Biernat P."/>
            <person name="Pawlowska J."/>
        </authorList>
    </citation>
    <scope>NUCLEOTIDE SEQUENCE</scope>
    <source>
        <strain evidence="19">WA0000017839</strain>
    </source>
</reference>
<keyword evidence="6" id="KW-0677">Repeat</keyword>
<dbReference type="InterPro" id="IPR031099">
    <property type="entry name" value="BRCA1-associated"/>
</dbReference>
<dbReference type="SUPFAM" id="SSF52113">
    <property type="entry name" value="BRCT domain"/>
    <property type="match status" value="2"/>
</dbReference>
<dbReference type="Gene3D" id="3.30.40.10">
    <property type="entry name" value="Zinc/RING finger domain, C3HC4 (zinc finger)"/>
    <property type="match status" value="1"/>
</dbReference>
<dbReference type="OrthoDB" id="549017at2759"/>
<dbReference type="InterPro" id="IPR036420">
    <property type="entry name" value="BRCT_dom_sf"/>
</dbReference>
<feature type="domain" description="BRCT" evidence="17">
    <location>
        <begin position="398"/>
        <end position="487"/>
    </location>
</feature>
<comment type="caution">
    <text evidence="19">The sequence shown here is derived from an EMBL/GenBank/DDBJ whole genome shotgun (WGS) entry which is preliminary data.</text>
</comment>
<dbReference type="GO" id="GO:0008270">
    <property type="term" value="F:zinc ion binding"/>
    <property type="evidence" value="ECO:0007669"/>
    <property type="project" value="UniProtKB-KW"/>
</dbReference>
<dbReference type="SUPFAM" id="SSF57850">
    <property type="entry name" value="RING/U-box"/>
    <property type="match status" value="1"/>
</dbReference>
<evidence type="ECO:0000259" key="16">
    <source>
        <dbReference type="PROSITE" id="PS50089"/>
    </source>
</evidence>
<evidence type="ECO:0000313" key="19">
    <source>
        <dbReference type="EMBL" id="KAG2213074.1"/>
    </source>
</evidence>
<dbReference type="GO" id="GO:0005694">
    <property type="term" value="C:chromosome"/>
    <property type="evidence" value="ECO:0007669"/>
    <property type="project" value="UniProtKB-SubCell"/>
</dbReference>
<evidence type="ECO:0000256" key="7">
    <source>
        <dbReference type="ARBA" id="ARBA00022763"/>
    </source>
</evidence>
<evidence type="ECO:0000256" key="4">
    <source>
        <dbReference type="ARBA" id="ARBA00022454"/>
    </source>
</evidence>
<gene>
    <name evidence="19" type="ORF">INT47_011223</name>
</gene>
<dbReference type="Pfam" id="PF00097">
    <property type="entry name" value="zf-C3HC4"/>
    <property type="match status" value="1"/>
</dbReference>
<evidence type="ECO:0000256" key="14">
    <source>
        <dbReference type="PROSITE-ProRule" id="PRU00322"/>
    </source>
</evidence>
<comment type="subcellular location">
    <subcellularLocation>
        <location evidence="2">Chromosome</location>
    </subcellularLocation>
    <subcellularLocation>
        <location evidence="1">Nucleus</location>
    </subcellularLocation>
</comment>
<sequence length="487" mass="54607">MLSSLLKIEQYLKCDICLSTLRQTRIVAECGHRFCFDCISEKLIVIPTCPTCGLPAEELLKDPMHDNLVSYVSKLKTALLNHTLTPLEESLKRDLFDTQESGDLEDEYRDLPATKKFKPAEEEEERVRPARKKPQPIYVQMSDDEDMPDAVPSIVGAPYVPPPSQPSVETIQATSPSAAESDQVAVTPPPAPQDPEETKTTGETWQCPECEFQNQACVQTCGVCKNFKNRQVQVVVTPSKRKGRSTRGVQDNSVVPTIEPSTMADRSLDSATLAAAAGSSNENDKEVHIIFTGVTEKEMGLMEEQLKHVAESKLHIHVGTELKDMEKTTHVIASVDKKKQCHRTLKYLDGVVTGKWIVTPQWLLDSLKAKRWLGEIGYEVQGDAKSGITHAPEKARKRRNPLFQGMNFYFAGEFSETHNKKDLSRLLRDGGGNVESRKPAASEDPAKQAIVIYSKQITRKKLHWIEKGYQVRDPIWIINCISHFELK</sequence>
<dbReference type="EMBL" id="JAEPRD010000004">
    <property type="protein sequence ID" value="KAG2213074.1"/>
    <property type="molecule type" value="Genomic_DNA"/>
</dbReference>
<evidence type="ECO:0000256" key="2">
    <source>
        <dbReference type="ARBA" id="ARBA00004286"/>
    </source>
</evidence>
<keyword evidence="9" id="KW-0862">Zinc</keyword>
<evidence type="ECO:0000256" key="13">
    <source>
        <dbReference type="ARBA" id="ARBA00031556"/>
    </source>
</evidence>
<dbReference type="GO" id="GO:0005634">
    <property type="term" value="C:nucleus"/>
    <property type="evidence" value="ECO:0007669"/>
    <property type="project" value="UniProtKB-SubCell"/>
</dbReference>
<feature type="domain" description="RING-type" evidence="16">
    <location>
        <begin position="14"/>
        <end position="52"/>
    </location>
</feature>
<dbReference type="SMART" id="SM00292">
    <property type="entry name" value="BRCT"/>
    <property type="match status" value="2"/>
</dbReference>
<dbReference type="PANTHER" id="PTHR13763:SF0">
    <property type="entry name" value="BREAST CANCER TYPE 1 SUSCEPTIBILITY PROTEIN"/>
    <property type="match status" value="1"/>
</dbReference>
<dbReference type="InterPro" id="IPR001841">
    <property type="entry name" value="Znf_RING"/>
</dbReference>
<feature type="domain" description="BRCT" evidence="17">
    <location>
        <begin position="286"/>
        <end position="380"/>
    </location>
</feature>
<evidence type="ECO:0000313" key="20">
    <source>
        <dbReference type="Proteomes" id="UP000603453"/>
    </source>
</evidence>
<keyword evidence="12" id="KW-0131">Cell cycle</keyword>
<accession>A0A8H7RKB2</accession>
<dbReference type="AlphaFoldDB" id="A0A8H7RKB2"/>
<dbReference type="SMART" id="SM00184">
    <property type="entry name" value="RING"/>
    <property type="match status" value="1"/>
</dbReference>
<feature type="compositionally biased region" description="Polar residues" evidence="15">
    <location>
        <begin position="166"/>
        <end position="180"/>
    </location>
</feature>
<dbReference type="Pfam" id="PF16770">
    <property type="entry name" value="RTT107_BRCT_5"/>
    <property type="match status" value="1"/>
</dbReference>
<organism evidence="19 20">
    <name type="scientific">Mucor saturninus</name>
    <dbReference type="NCBI Taxonomy" id="64648"/>
    <lineage>
        <taxon>Eukaryota</taxon>
        <taxon>Fungi</taxon>
        <taxon>Fungi incertae sedis</taxon>
        <taxon>Mucoromycota</taxon>
        <taxon>Mucoromycotina</taxon>
        <taxon>Mucoromycetes</taxon>
        <taxon>Mucorales</taxon>
        <taxon>Mucorineae</taxon>
        <taxon>Mucoraceae</taxon>
        <taxon>Mucor</taxon>
    </lineage>
</organism>
<keyword evidence="20" id="KW-1185">Reference proteome</keyword>
<keyword evidence="10" id="KW-0234">DNA repair</keyword>
<evidence type="ECO:0000259" key="17">
    <source>
        <dbReference type="PROSITE" id="PS50172"/>
    </source>
</evidence>
<evidence type="ECO:0000256" key="1">
    <source>
        <dbReference type="ARBA" id="ARBA00004123"/>
    </source>
</evidence>
<dbReference type="PROSITE" id="PS00518">
    <property type="entry name" value="ZF_RING_1"/>
    <property type="match status" value="1"/>
</dbReference>
<dbReference type="InterPro" id="IPR001876">
    <property type="entry name" value="Znf_RanBP2"/>
</dbReference>
<dbReference type="GO" id="GO:0000724">
    <property type="term" value="P:double-strand break repair via homologous recombination"/>
    <property type="evidence" value="ECO:0007669"/>
    <property type="project" value="TreeGrafter"/>
</dbReference>
<dbReference type="GO" id="GO:0045944">
    <property type="term" value="P:positive regulation of transcription by RNA polymerase II"/>
    <property type="evidence" value="ECO:0007669"/>
    <property type="project" value="TreeGrafter"/>
</dbReference>
<evidence type="ECO:0000259" key="18">
    <source>
        <dbReference type="PROSITE" id="PS50199"/>
    </source>
</evidence>
<dbReference type="GO" id="GO:0004842">
    <property type="term" value="F:ubiquitin-protein transferase activity"/>
    <property type="evidence" value="ECO:0007669"/>
    <property type="project" value="TreeGrafter"/>
</dbReference>
<proteinExistence type="predicted"/>
<feature type="region of interest" description="Disordered" evidence="15">
    <location>
        <begin position="157"/>
        <end position="200"/>
    </location>
</feature>
<dbReference type="PROSITE" id="PS50089">
    <property type="entry name" value="ZF_RING_2"/>
    <property type="match status" value="1"/>
</dbReference>
<keyword evidence="4" id="KW-0158">Chromosome</keyword>
<dbReference type="Proteomes" id="UP000603453">
    <property type="component" value="Unassembled WGS sequence"/>
</dbReference>
<dbReference type="InterPro" id="IPR013083">
    <property type="entry name" value="Znf_RING/FYVE/PHD"/>
</dbReference>
<keyword evidence="11" id="KW-0539">Nucleus</keyword>
<keyword evidence="5" id="KW-0479">Metal-binding</keyword>
<dbReference type="Pfam" id="PF16589">
    <property type="entry name" value="BRCT_2"/>
    <property type="match status" value="1"/>
</dbReference>
<dbReference type="Gene3D" id="3.40.50.10190">
    <property type="entry name" value="BRCT domain"/>
    <property type="match status" value="2"/>
</dbReference>
<keyword evidence="7" id="KW-0227">DNA damage</keyword>
<evidence type="ECO:0000256" key="11">
    <source>
        <dbReference type="ARBA" id="ARBA00023242"/>
    </source>
</evidence>
<evidence type="ECO:0000256" key="5">
    <source>
        <dbReference type="ARBA" id="ARBA00022723"/>
    </source>
</evidence>
<evidence type="ECO:0000256" key="12">
    <source>
        <dbReference type="ARBA" id="ARBA00023306"/>
    </source>
</evidence>
<keyword evidence="8 14" id="KW-0863">Zinc-finger</keyword>
<evidence type="ECO:0000256" key="6">
    <source>
        <dbReference type="ARBA" id="ARBA00022737"/>
    </source>
</evidence>
<dbReference type="InterPro" id="IPR018957">
    <property type="entry name" value="Znf_C3HC4_RING-type"/>
</dbReference>